<evidence type="ECO:0000259" key="11">
    <source>
        <dbReference type="PROSITE" id="PS51462"/>
    </source>
</evidence>
<dbReference type="InterPro" id="IPR050241">
    <property type="entry name" value="NAD-cap_RNA_hydrolase_NudC"/>
</dbReference>
<feature type="domain" description="Nudix hydrolase" evidence="11">
    <location>
        <begin position="201"/>
        <end position="335"/>
    </location>
</feature>
<evidence type="ECO:0000256" key="2">
    <source>
        <dbReference type="ARBA" id="ARBA00001947"/>
    </source>
</evidence>
<organism evidence="12 13">
    <name type="scientific">Rhizosaccharibacter radicis</name>
    <dbReference type="NCBI Taxonomy" id="2782605"/>
    <lineage>
        <taxon>Bacteria</taxon>
        <taxon>Pseudomonadati</taxon>
        <taxon>Pseudomonadota</taxon>
        <taxon>Alphaproteobacteria</taxon>
        <taxon>Acetobacterales</taxon>
        <taxon>Acetobacteraceae</taxon>
        <taxon>Rhizosaccharibacter</taxon>
    </lineage>
</organism>
<accession>A0ABT1VY53</accession>
<proteinExistence type="inferred from homology"/>
<sequence>MASIPPPGSAAFPAGANPAPLSPVVNFYAGSPLDRAAELRTDEAAIERLLADASSLFVPVWRNRHLVSGLDADGAPDGSAPPGAAMVPLSALVPSAAALAELPWVLLGFEGAAGSESRRALFAVTLDAEPEPALLPSHGRFAELRPVAGELPPAHAAILAQARGMLHWHATHRFCATCGRPTRSEHGGYRRSCDEGHLHFPRTDPAVIMMVEHRDDAGEERVLLARNARFGERRVFSVLAGFVEPGESLEEAVAREVWEETGVRVTDVRYHSSQPWPFPGSIMLGFSARAASAALAIDGEEIVEAFWASRDQLRRPGEHDFVLPGKGSIALRMLENWLERAPAG</sequence>
<dbReference type="GO" id="GO:0016787">
    <property type="term" value="F:hydrolase activity"/>
    <property type="evidence" value="ECO:0007669"/>
    <property type="project" value="UniProtKB-KW"/>
</dbReference>
<gene>
    <name evidence="12" type="primary">nudC</name>
    <name evidence="12" type="ORF">NFI88_09870</name>
</gene>
<keyword evidence="6 10" id="KW-0378">Hydrolase</keyword>
<dbReference type="NCBIfam" id="NF001299">
    <property type="entry name" value="PRK00241.1"/>
    <property type="match status" value="1"/>
</dbReference>
<evidence type="ECO:0000313" key="12">
    <source>
        <dbReference type="EMBL" id="MCQ8241145.1"/>
    </source>
</evidence>
<dbReference type="PRINTS" id="PR00502">
    <property type="entry name" value="NUDIXFAMILY"/>
</dbReference>
<dbReference type="Pfam" id="PF09297">
    <property type="entry name" value="Zn_ribbon_NUD"/>
    <property type="match status" value="1"/>
</dbReference>
<dbReference type="Pfam" id="PF00293">
    <property type="entry name" value="NUDIX"/>
    <property type="match status" value="1"/>
</dbReference>
<evidence type="ECO:0000256" key="8">
    <source>
        <dbReference type="ARBA" id="ARBA00023027"/>
    </source>
</evidence>
<evidence type="ECO:0000313" key="13">
    <source>
        <dbReference type="Proteomes" id="UP001524547"/>
    </source>
</evidence>
<comment type="catalytic activity">
    <reaction evidence="9">
        <text>a 5'-end NAD(+)-phospho-ribonucleoside in mRNA + H2O = a 5'-end phospho-adenosine-phospho-ribonucleoside in mRNA + beta-nicotinamide D-ribonucleotide + 2 H(+)</text>
        <dbReference type="Rhea" id="RHEA:60876"/>
        <dbReference type="Rhea" id="RHEA-COMP:15698"/>
        <dbReference type="Rhea" id="RHEA-COMP:15719"/>
        <dbReference type="ChEBI" id="CHEBI:14649"/>
        <dbReference type="ChEBI" id="CHEBI:15377"/>
        <dbReference type="ChEBI" id="CHEBI:15378"/>
        <dbReference type="ChEBI" id="CHEBI:144029"/>
        <dbReference type="ChEBI" id="CHEBI:144051"/>
    </reaction>
    <physiologicalReaction direction="left-to-right" evidence="9">
        <dbReference type="Rhea" id="RHEA:60877"/>
    </physiologicalReaction>
</comment>
<comment type="cofactor">
    <cofactor evidence="1">
        <name>Mg(2+)</name>
        <dbReference type="ChEBI" id="CHEBI:18420"/>
    </cofactor>
</comment>
<evidence type="ECO:0000256" key="1">
    <source>
        <dbReference type="ARBA" id="ARBA00001946"/>
    </source>
</evidence>
<reference evidence="12 13" key="1">
    <citation type="submission" date="2022-06" db="EMBL/GenBank/DDBJ databases">
        <title>Rhizosaccharibacter gen. nov. sp. nov. KSS12, endophytic bacteria isolated from sugarcane.</title>
        <authorList>
            <person name="Pitiwittayakul N."/>
        </authorList>
    </citation>
    <scope>NUCLEOTIDE SEQUENCE [LARGE SCALE GENOMIC DNA]</scope>
    <source>
        <strain evidence="12 13">KSS12</strain>
    </source>
</reference>
<dbReference type="SUPFAM" id="SSF55811">
    <property type="entry name" value="Nudix"/>
    <property type="match status" value="1"/>
</dbReference>
<dbReference type="EC" id="3.6.1.22" evidence="4"/>
<keyword evidence="8" id="KW-0520">NAD</keyword>
<dbReference type="Pfam" id="PF09296">
    <property type="entry name" value="NUDIX-like"/>
    <property type="match status" value="1"/>
</dbReference>
<evidence type="ECO:0000256" key="3">
    <source>
        <dbReference type="ARBA" id="ARBA00009595"/>
    </source>
</evidence>
<dbReference type="PROSITE" id="PS51462">
    <property type="entry name" value="NUDIX"/>
    <property type="match status" value="1"/>
</dbReference>
<dbReference type="InterPro" id="IPR015375">
    <property type="entry name" value="NADH_PPase-like_N"/>
</dbReference>
<dbReference type="InterPro" id="IPR049734">
    <property type="entry name" value="NudC-like_C"/>
</dbReference>
<evidence type="ECO:0000256" key="6">
    <source>
        <dbReference type="ARBA" id="ARBA00022801"/>
    </source>
</evidence>
<name>A0ABT1VY53_9PROT</name>
<dbReference type="InterPro" id="IPR000086">
    <property type="entry name" value="NUDIX_hydrolase_dom"/>
</dbReference>
<dbReference type="PANTHER" id="PTHR42904">
    <property type="entry name" value="NUDIX HYDROLASE, NUDC SUBFAMILY"/>
    <property type="match status" value="1"/>
</dbReference>
<dbReference type="Proteomes" id="UP001524547">
    <property type="component" value="Unassembled WGS sequence"/>
</dbReference>
<evidence type="ECO:0000256" key="4">
    <source>
        <dbReference type="ARBA" id="ARBA00012381"/>
    </source>
</evidence>
<keyword evidence="7" id="KW-0460">Magnesium</keyword>
<keyword evidence="5" id="KW-0479">Metal-binding</keyword>
<dbReference type="InterPro" id="IPR015376">
    <property type="entry name" value="Znr_NADH_PPase"/>
</dbReference>
<evidence type="ECO:0000256" key="9">
    <source>
        <dbReference type="ARBA" id="ARBA00023679"/>
    </source>
</evidence>
<comment type="caution">
    <text evidence="12">The sequence shown here is derived from an EMBL/GenBank/DDBJ whole genome shotgun (WGS) entry which is preliminary data.</text>
</comment>
<dbReference type="Gene3D" id="3.90.79.20">
    <property type="match status" value="1"/>
</dbReference>
<keyword evidence="13" id="KW-1185">Reference proteome</keyword>
<protein>
    <recommendedName>
        <fullName evidence="4">NAD(+) diphosphatase</fullName>
        <ecNumber evidence="4">3.6.1.22</ecNumber>
    </recommendedName>
</protein>
<comment type="cofactor">
    <cofactor evidence="2">
        <name>Zn(2+)</name>
        <dbReference type="ChEBI" id="CHEBI:29105"/>
    </cofactor>
</comment>
<dbReference type="InterPro" id="IPR015797">
    <property type="entry name" value="NUDIX_hydrolase-like_dom_sf"/>
</dbReference>
<dbReference type="InterPro" id="IPR020476">
    <property type="entry name" value="Nudix_hydrolase"/>
</dbReference>
<dbReference type="EMBL" id="JAMZEJ010000005">
    <property type="protein sequence ID" value="MCQ8241145.1"/>
    <property type="molecule type" value="Genomic_DNA"/>
</dbReference>
<dbReference type="Gene3D" id="3.90.79.10">
    <property type="entry name" value="Nucleoside Triphosphate Pyrophosphohydrolase"/>
    <property type="match status" value="1"/>
</dbReference>
<dbReference type="RefSeq" id="WP_422919883.1">
    <property type="nucleotide sequence ID" value="NZ_JAMZEJ010000005.1"/>
</dbReference>
<dbReference type="PROSITE" id="PS00893">
    <property type="entry name" value="NUDIX_BOX"/>
    <property type="match status" value="1"/>
</dbReference>
<evidence type="ECO:0000256" key="10">
    <source>
        <dbReference type="RuleBase" id="RU003476"/>
    </source>
</evidence>
<dbReference type="InterPro" id="IPR020084">
    <property type="entry name" value="NUDIX_hydrolase_CS"/>
</dbReference>
<evidence type="ECO:0000256" key="7">
    <source>
        <dbReference type="ARBA" id="ARBA00022842"/>
    </source>
</evidence>
<evidence type="ECO:0000256" key="5">
    <source>
        <dbReference type="ARBA" id="ARBA00022723"/>
    </source>
</evidence>
<comment type="similarity">
    <text evidence="3">Belongs to the Nudix hydrolase family. NudC subfamily.</text>
</comment>
<dbReference type="PANTHER" id="PTHR42904:SF6">
    <property type="entry name" value="NAD-CAPPED RNA HYDROLASE NUDT12"/>
    <property type="match status" value="1"/>
</dbReference>
<dbReference type="CDD" id="cd03429">
    <property type="entry name" value="NUDIX_NADH_pyrophosphatase_Nudt13"/>
    <property type="match status" value="1"/>
</dbReference>